<dbReference type="RefSeq" id="WP_301814762.1">
    <property type="nucleotide sequence ID" value="NZ_JAUJZH010000030.1"/>
</dbReference>
<proteinExistence type="inferred from homology"/>
<comment type="similarity">
    <text evidence="1">Belongs to the UPF0065 (bug) family.</text>
</comment>
<evidence type="ECO:0000256" key="1">
    <source>
        <dbReference type="ARBA" id="ARBA00006987"/>
    </source>
</evidence>
<dbReference type="InterPro" id="IPR005064">
    <property type="entry name" value="BUG"/>
</dbReference>
<evidence type="ECO:0000313" key="4">
    <source>
        <dbReference type="Proteomes" id="UP001169027"/>
    </source>
</evidence>
<accession>A0ABT8SCJ2</accession>
<dbReference type="Gene3D" id="3.40.190.150">
    <property type="entry name" value="Bordetella uptake gene, domain 1"/>
    <property type="match status" value="1"/>
</dbReference>
<dbReference type="InterPro" id="IPR042100">
    <property type="entry name" value="Bug_dom1"/>
</dbReference>
<dbReference type="InterPro" id="IPR006311">
    <property type="entry name" value="TAT_signal"/>
</dbReference>
<dbReference type="EMBL" id="JAUKVY010000030">
    <property type="protein sequence ID" value="MDO1536634.1"/>
    <property type="molecule type" value="Genomic_DNA"/>
</dbReference>
<dbReference type="SUPFAM" id="SSF53850">
    <property type="entry name" value="Periplasmic binding protein-like II"/>
    <property type="match status" value="1"/>
</dbReference>
<dbReference type="Pfam" id="PF03401">
    <property type="entry name" value="TctC"/>
    <property type="match status" value="1"/>
</dbReference>
<feature type="signal peptide" evidence="2">
    <location>
        <begin position="1"/>
        <end position="36"/>
    </location>
</feature>
<evidence type="ECO:0000256" key="2">
    <source>
        <dbReference type="SAM" id="SignalP"/>
    </source>
</evidence>
<sequence length="344" mass="35613">MKNRTPFPPLTRGALLRRAAAALSALAFGGAAIAQAAPAAAGPGGYPATGRVVIVVPFAAGGATDIVARLVADELGKRWGTAVVVDNKAGAGGGIGTEFVARAKPDGYTLLLGTQTALSVNPTLLKKISYDVDKDFAPVTQLASTPLVLLAGNKSGAHNVKELIALLKAKPDALSYGTSGNGTSQHLTTLMMLNRIGAKAVHVPYKGSSQSLVDLAGNQIDMQFDNMTTALAFAKNGQAKALAVTSLARSPLQPELPTLAESGVPGFEAVTWLGLLAPANTPPAVVNWLNKEVVSVLESPAVTNRLAGQGFTPKPMTPEAFRKFIQAETVKFSELIKTNNITID</sequence>
<protein>
    <submittedName>
        <fullName evidence="3">Tripartite tricarboxylate transporter substrate binding protein</fullName>
    </submittedName>
</protein>
<reference evidence="3" key="1">
    <citation type="submission" date="2023-06" db="EMBL/GenBank/DDBJ databases">
        <authorList>
            <person name="Jiang Y."/>
            <person name="Liu Q."/>
        </authorList>
    </citation>
    <scope>NUCLEOTIDE SEQUENCE</scope>
    <source>
        <strain evidence="3">CGMCC 1.12090</strain>
    </source>
</reference>
<organism evidence="3 4">
    <name type="scientific">Variovorax ginsengisoli</name>
    <dbReference type="NCBI Taxonomy" id="363844"/>
    <lineage>
        <taxon>Bacteria</taxon>
        <taxon>Pseudomonadati</taxon>
        <taxon>Pseudomonadota</taxon>
        <taxon>Betaproteobacteria</taxon>
        <taxon>Burkholderiales</taxon>
        <taxon>Comamonadaceae</taxon>
        <taxon>Variovorax</taxon>
    </lineage>
</organism>
<keyword evidence="4" id="KW-1185">Reference proteome</keyword>
<evidence type="ECO:0000313" key="3">
    <source>
        <dbReference type="EMBL" id="MDO1536634.1"/>
    </source>
</evidence>
<dbReference type="PIRSF" id="PIRSF017082">
    <property type="entry name" value="YflP"/>
    <property type="match status" value="1"/>
</dbReference>
<dbReference type="Gene3D" id="3.40.190.10">
    <property type="entry name" value="Periplasmic binding protein-like II"/>
    <property type="match status" value="1"/>
</dbReference>
<dbReference type="Proteomes" id="UP001169027">
    <property type="component" value="Unassembled WGS sequence"/>
</dbReference>
<dbReference type="PANTHER" id="PTHR42928:SF5">
    <property type="entry name" value="BLR1237 PROTEIN"/>
    <property type="match status" value="1"/>
</dbReference>
<dbReference type="PROSITE" id="PS51318">
    <property type="entry name" value="TAT"/>
    <property type="match status" value="1"/>
</dbReference>
<gene>
    <name evidence="3" type="ORF">Q2T77_30610</name>
</gene>
<feature type="chain" id="PRO_5045645240" evidence="2">
    <location>
        <begin position="37"/>
        <end position="344"/>
    </location>
</feature>
<dbReference type="CDD" id="cd13578">
    <property type="entry name" value="PBP2_Bug27"/>
    <property type="match status" value="1"/>
</dbReference>
<comment type="caution">
    <text evidence="3">The sequence shown here is derived from an EMBL/GenBank/DDBJ whole genome shotgun (WGS) entry which is preliminary data.</text>
</comment>
<name>A0ABT8SCJ2_9BURK</name>
<dbReference type="PANTHER" id="PTHR42928">
    <property type="entry name" value="TRICARBOXYLATE-BINDING PROTEIN"/>
    <property type="match status" value="1"/>
</dbReference>
<keyword evidence="2" id="KW-0732">Signal</keyword>